<reference evidence="2" key="1">
    <citation type="journal article" date="2019" name="Int. J. Syst. Evol. Microbiol.">
        <title>The Global Catalogue of Microorganisms (GCM) 10K type strain sequencing project: providing services to taxonomists for standard genome sequencing and annotation.</title>
        <authorList>
            <consortium name="The Broad Institute Genomics Platform"/>
            <consortium name="The Broad Institute Genome Sequencing Center for Infectious Disease"/>
            <person name="Wu L."/>
            <person name="Ma J."/>
        </authorList>
    </citation>
    <scope>NUCLEOTIDE SEQUENCE [LARGE SCALE GENOMIC DNA]</scope>
    <source>
        <strain evidence="2">JCM 17688</strain>
    </source>
</reference>
<sequence length="140" mass="14682">MEILPSVARAGEARSFGDAWPGDTAMAGADVLLGDESACALAAAGSSLRGTVLVTRVTRVVRSGTRVWCRVDGVLPRGFDTVDLAWPGARLAGATMADVELRDGTGLRRTVRAEVPVRLDGGAPLLVAVRRRACRVRVSV</sequence>
<keyword evidence="2" id="KW-1185">Reference proteome</keyword>
<organism evidence="1 2">
    <name type="scientific">Tsukamurella soli</name>
    <dbReference type="NCBI Taxonomy" id="644556"/>
    <lineage>
        <taxon>Bacteria</taxon>
        <taxon>Bacillati</taxon>
        <taxon>Actinomycetota</taxon>
        <taxon>Actinomycetes</taxon>
        <taxon>Mycobacteriales</taxon>
        <taxon>Tsukamurellaceae</taxon>
        <taxon>Tsukamurella</taxon>
    </lineage>
</organism>
<name>A0ABP8JLN2_9ACTN</name>
<evidence type="ECO:0000313" key="1">
    <source>
        <dbReference type="EMBL" id="GAA4392719.1"/>
    </source>
</evidence>
<evidence type="ECO:0000313" key="2">
    <source>
        <dbReference type="Proteomes" id="UP001500635"/>
    </source>
</evidence>
<gene>
    <name evidence="1" type="ORF">GCM10023147_22760</name>
</gene>
<dbReference type="Proteomes" id="UP001500635">
    <property type="component" value="Unassembled WGS sequence"/>
</dbReference>
<dbReference type="EMBL" id="BAABFR010000030">
    <property type="protein sequence ID" value="GAA4392719.1"/>
    <property type="molecule type" value="Genomic_DNA"/>
</dbReference>
<comment type="caution">
    <text evidence="1">The sequence shown here is derived from an EMBL/GenBank/DDBJ whole genome shotgun (WGS) entry which is preliminary data.</text>
</comment>
<proteinExistence type="predicted"/>
<accession>A0ABP8JLN2</accession>
<protein>
    <submittedName>
        <fullName evidence="1">Uncharacterized protein</fullName>
    </submittedName>
</protein>